<sequence>MLLFIGGAARTGKGILVRRLLLEQKLPYLNLDVLKMGLARGAPEFMIDPDAGAVEVAERLWPLVREMSRSLIADGIPYVLEGELLPKHVAALRDSYPSQVGACFLGYAQTTPRQKLQGIRANGGHPNDWSRSSTDMALLAIIRREIAFSQFVRTECEVYGLAYFDTSEQFQETLDRAVAYIQGSMRTSPG</sequence>
<evidence type="ECO:0000313" key="2">
    <source>
        <dbReference type="Proteomes" id="UP000050509"/>
    </source>
</evidence>
<gene>
    <name evidence="1" type="ORF">SE17_04605</name>
</gene>
<keyword evidence="2" id="KW-1185">Reference proteome</keyword>
<dbReference type="Proteomes" id="UP000050509">
    <property type="component" value="Unassembled WGS sequence"/>
</dbReference>
<dbReference type="EMBL" id="LJCR01000078">
    <property type="protein sequence ID" value="KPV54303.1"/>
    <property type="molecule type" value="Genomic_DNA"/>
</dbReference>
<comment type="caution">
    <text evidence="1">The sequence shown here is derived from an EMBL/GenBank/DDBJ whole genome shotgun (WGS) entry which is preliminary data.</text>
</comment>
<dbReference type="AlphaFoldDB" id="A0A0P9HHM1"/>
<proteinExistence type="predicted"/>
<dbReference type="InterPro" id="IPR027417">
    <property type="entry name" value="P-loop_NTPase"/>
</dbReference>
<evidence type="ECO:0008006" key="3">
    <source>
        <dbReference type="Google" id="ProtNLM"/>
    </source>
</evidence>
<evidence type="ECO:0000313" key="1">
    <source>
        <dbReference type="EMBL" id="KPV54303.1"/>
    </source>
</evidence>
<name>A0A0P9HHM1_9CHLR</name>
<organism evidence="1 2">
    <name type="scientific">Kouleothrix aurantiaca</name>
    <dbReference type="NCBI Taxonomy" id="186479"/>
    <lineage>
        <taxon>Bacteria</taxon>
        <taxon>Bacillati</taxon>
        <taxon>Chloroflexota</taxon>
        <taxon>Chloroflexia</taxon>
        <taxon>Chloroflexales</taxon>
        <taxon>Roseiflexineae</taxon>
        <taxon>Roseiflexaceae</taxon>
        <taxon>Kouleothrix</taxon>
    </lineage>
</organism>
<protein>
    <recommendedName>
        <fullName evidence="3">Adenylate kinase</fullName>
    </recommendedName>
</protein>
<dbReference type="Gene3D" id="3.40.50.300">
    <property type="entry name" value="P-loop containing nucleotide triphosphate hydrolases"/>
    <property type="match status" value="1"/>
</dbReference>
<reference evidence="1 2" key="1">
    <citation type="submission" date="2015-09" db="EMBL/GenBank/DDBJ databases">
        <title>Draft genome sequence of Kouleothrix aurantiaca JCM 19913.</title>
        <authorList>
            <person name="Hemp J."/>
        </authorList>
    </citation>
    <scope>NUCLEOTIDE SEQUENCE [LARGE SCALE GENOMIC DNA]</scope>
    <source>
        <strain evidence="1 2">COM-B</strain>
    </source>
</reference>
<accession>A0A0P9HHM1</accession>